<dbReference type="Pfam" id="PF13383">
    <property type="entry name" value="Methyltransf_22"/>
    <property type="match status" value="1"/>
</dbReference>
<dbReference type="EMBL" id="JACVVK020000056">
    <property type="protein sequence ID" value="KAK7497666.1"/>
    <property type="molecule type" value="Genomic_DNA"/>
</dbReference>
<dbReference type="AlphaFoldDB" id="A0ABD0LDT3"/>
<proteinExistence type="predicted"/>
<keyword evidence="3" id="KW-1185">Reference proteome</keyword>
<evidence type="ECO:0000259" key="1">
    <source>
        <dbReference type="Pfam" id="PF13383"/>
    </source>
</evidence>
<evidence type="ECO:0000313" key="3">
    <source>
        <dbReference type="Proteomes" id="UP001519460"/>
    </source>
</evidence>
<dbReference type="PANTHER" id="PTHR32026">
    <property type="entry name" value="METHYLTRANSFERASE-LIKE PROTEIN 24"/>
    <property type="match status" value="1"/>
</dbReference>
<dbReference type="Proteomes" id="UP001519460">
    <property type="component" value="Unassembled WGS sequence"/>
</dbReference>
<comment type="caution">
    <text evidence="2">The sequence shown here is derived from an EMBL/GenBank/DDBJ whole genome shotgun (WGS) entry which is preliminary data.</text>
</comment>
<name>A0ABD0LDT3_9CAEN</name>
<evidence type="ECO:0000313" key="2">
    <source>
        <dbReference type="EMBL" id="KAK7497666.1"/>
    </source>
</evidence>
<gene>
    <name evidence="2" type="ORF">BaRGS_00011061</name>
</gene>
<dbReference type="InterPro" id="IPR029063">
    <property type="entry name" value="SAM-dependent_MTases_sf"/>
</dbReference>
<feature type="non-terminal residue" evidence="2">
    <location>
        <position position="1"/>
    </location>
</feature>
<organism evidence="2 3">
    <name type="scientific">Batillaria attramentaria</name>
    <dbReference type="NCBI Taxonomy" id="370345"/>
    <lineage>
        <taxon>Eukaryota</taxon>
        <taxon>Metazoa</taxon>
        <taxon>Spiralia</taxon>
        <taxon>Lophotrochozoa</taxon>
        <taxon>Mollusca</taxon>
        <taxon>Gastropoda</taxon>
        <taxon>Caenogastropoda</taxon>
        <taxon>Sorbeoconcha</taxon>
        <taxon>Cerithioidea</taxon>
        <taxon>Batillariidae</taxon>
        <taxon>Batillaria</taxon>
    </lineage>
</organism>
<dbReference type="SUPFAM" id="SSF53335">
    <property type="entry name" value="S-adenosyl-L-methionine-dependent methyltransferases"/>
    <property type="match status" value="1"/>
</dbReference>
<reference evidence="2 3" key="1">
    <citation type="journal article" date="2023" name="Sci. Data">
        <title>Genome assembly of the Korean intertidal mud-creeper Batillaria attramentaria.</title>
        <authorList>
            <person name="Patra A.K."/>
            <person name="Ho P.T."/>
            <person name="Jun S."/>
            <person name="Lee S.J."/>
            <person name="Kim Y."/>
            <person name="Won Y.J."/>
        </authorList>
    </citation>
    <scope>NUCLEOTIDE SEQUENCE [LARGE SCALE GENOMIC DNA]</scope>
    <source>
        <strain evidence="2">Wonlab-2016</strain>
    </source>
</reference>
<feature type="domain" description="Methyltransferase" evidence="1">
    <location>
        <begin position="41"/>
        <end position="189"/>
    </location>
</feature>
<dbReference type="Gene3D" id="3.40.50.150">
    <property type="entry name" value="Vaccinia Virus protein VP39"/>
    <property type="match status" value="1"/>
</dbReference>
<sequence length="241" mass="27773">SKAWSVWSDSSDPWWHQFCRLESHWDKIDYNCVDMRFMGNWPVCFDSHLVPEKNCIVYSFGIDYDFRFDDAMAAAGCTVFSFDPSMNVSDHQRSKQVTFKAIGLSGTDNDMFSPRLNSYVTSPTTWRMRRLSSIMKQLGHREGDIAVIKIDIEGSEWDVVHDLLGTGSGLASVPQLLIEWHAFTDFPPRSRYTEMLRDYATLESAGFRKFWTRDEGRTHFIGRLHSQAETAFVNSHYLSGP</sequence>
<dbReference type="PANTHER" id="PTHR32026:SF10">
    <property type="entry name" value="METHYLTRANSFERASE-LIKE PROTEIN 24-RELATED"/>
    <property type="match status" value="1"/>
</dbReference>
<dbReference type="InterPro" id="IPR026913">
    <property type="entry name" value="METTL24"/>
</dbReference>
<dbReference type="InterPro" id="IPR025714">
    <property type="entry name" value="Methyltranfer_dom"/>
</dbReference>
<accession>A0ABD0LDT3</accession>
<protein>
    <recommendedName>
        <fullName evidence="1">Methyltransferase domain-containing protein</fullName>
    </recommendedName>
</protein>